<dbReference type="Pfam" id="PF00583">
    <property type="entry name" value="Acetyltransf_1"/>
    <property type="match status" value="1"/>
</dbReference>
<name>A0ABS2GL08_9FIRM</name>
<sequence length="148" mass="16526">MIELRRAVPEDLDCLFEAANSAFAGSTVSGKGPRWKRSREFLGDCLAEQECWCILLDGRTVGGLLLFPQPDCLWLEGAFVEAGHQGEGIGQQALGELLRRYPEATWRLKTPAADKRDCHFYEKLGFARTGTETGHGGQEFALYEKKIF</sequence>
<dbReference type="CDD" id="cd04301">
    <property type="entry name" value="NAT_SF"/>
    <property type="match status" value="1"/>
</dbReference>
<keyword evidence="3" id="KW-1185">Reference proteome</keyword>
<feature type="domain" description="N-acetyltransferase" evidence="1">
    <location>
        <begin position="2"/>
        <end position="148"/>
    </location>
</feature>
<evidence type="ECO:0000313" key="3">
    <source>
        <dbReference type="Proteomes" id="UP000724149"/>
    </source>
</evidence>
<gene>
    <name evidence="2" type="ORF">H9X81_03520</name>
</gene>
<dbReference type="RefSeq" id="WP_204719863.1">
    <property type="nucleotide sequence ID" value="NZ_JACSNR010000002.1"/>
</dbReference>
<dbReference type="InterPro" id="IPR016181">
    <property type="entry name" value="Acyl_CoA_acyltransferase"/>
</dbReference>
<dbReference type="PROSITE" id="PS51186">
    <property type="entry name" value="GNAT"/>
    <property type="match status" value="1"/>
</dbReference>
<dbReference type="SUPFAM" id="SSF55729">
    <property type="entry name" value="Acyl-CoA N-acyltransferases (Nat)"/>
    <property type="match status" value="1"/>
</dbReference>
<comment type="caution">
    <text evidence="2">The sequence shown here is derived from an EMBL/GenBank/DDBJ whole genome shotgun (WGS) entry which is preliminary data.</text>
</comment>
<dbReference type="Gene3D" id="3.40.630.30">
    <property type="match status" value="1"/>
</dbReference>
<proteinExistence type="predicted"/>
<reference evidence="2 3" key="1">
    <citation type="journal article" date="2021" name="Sci. Rep.">
        <title>The distribution of antibiotic resistance genes in chicken gut microbiota commensals.</title>
        <authorList>
            <person name="Juricova H."/>
            <person name="Matiasovicova J."/>
            <person name="Kubasova T."/>
            <person name="Cejkova D."/>
            <person name="Rychlik I."/>
        </authorList>
    </citation>
    <scope>NUCLEOTIDE SEQUENCE [LARGE SCALE GENOMIC DNA]</scope>
    <source>
        <strain evidence="2 3">An564</strain>
    </source>
</reference>
<dbReference type="Proteomes" id="UP000724149">
    <property type="component" value="Unassembled WGS sequence"/>
</dbReference>
<dbReference type="EMBL" id="JACSNR010000002">
    <property type="protein sequence ID" value="MBM6922763.1"/>
    <property type="molecule type" value="Genomic_DNA"/>
</dbReference>
<organism evidence="2 3">
    <name type="scientific">Hydrogenoanaerobacterium saccharovorans</name>
    <dbReference type="NCBI Taxonomy" id="474960"/>
    <lineage>
        <taxon>Bacteria</taxon>
        <taxon>Bacillati</taxon>
        <taxon>Bacillota</taxon>
        <taxon>Clostridia</taxon>
        <taxon>Eubacteriales</taxon>
        <taxon>Oscillospiraceae</taxon>
        <taxon>Hydrogenoanaerobacterium</taxon>
    </lineage>
</organism>
<dbReference type="InterPro" id="IPR000182">
    <property type="entry name" value="GNAT_dom"/>
</dbReference>
<evidence type="ECO:0000313" key="2">
    <source>
        <dbReference type="EMBL" id="MBM6922763.1"/>
    </source>
</evidence>
<evidence type="ECO:0000259" key="1">
    <source>
        <dbReference type="PROSITE" id="PS51186"/>
    </source>
</evidence>
<protein>
    <submittedName>
        <fullName evidence="2">GNAT family N-acetyltransferase</fullName>
    </submittedName>
</protein>
<accession>A0ABS2GL08</accession>